<evidence type="ECO:0000313" key="7">
    <source>
        <dbReference type="EMBL" id="RRD90001.1"/>
    </source>
</evidence>
<dbReference type="PANTHER" id="PTHR30026:SF20">
    <property type="entry name" value="OUTER MEMBRANE PROTEIN TOLC"/>
    <property type="match status" value="1"/>
</dbReference>
<feature type="signal peptide" evidence="6">
    <location>
        <begin position="1"/>
        <end position="27"/>
    </location>
</feature>
<evidence type="ECO:0000256" key="4">
    <source>
        <dbReference type="ARBA" id="ARBA00023136"/>
    </source>
</evidence>
<comment type="caution">
    <text evidence="7">The sequence shown here is derived from an EMBL/GenBank/DDBJ whole genome shotgun (WGS) entry which is preliminary data.</text>
</comment>
<dbReference type="GO" id="GO:0009279">
    <property type="term" value="C:cell outer membrane"/>
    <property type="evidence" value="ECO:0007669"/>
    <property type="project" value="UniProtKB-SubCell"/>
</dbReference>
<dbReference type="RefSeq" id="WP_125239458.1">
    <property type="nucleotide sequence ID" value="NZ_CAUSQV010000007.1"/>
</dbReference>
<dbReference type="PANTHER" id="PTHR30026">
    <property type="entry name" value="OUTER MEMBRANE PROTEIN TOLC"/>
    <property type="match status" value="1"/>
</dbReference>
<keyword evidence="6" id="KW-0732">Signal</keyword>
<evidence type="ECO:0000256" key="3">
    <source>
        <dbReference type="ARBA" id="ARBA00022692"/>
    </source>
</evidence>
<dbReference type="AlphaFoldDB" id="A0A3P2A3G9"/>
<dbReference type="GO" id="GO:1990281">
    <property type="term" value="C:efflux pump complex"/>
    <property type="evidence" value="ECO:0007669"/>
    <property type="project" value="TreeGrafter"/>
</dbReference>
<reference evidence="7 8" key="1">
    <citation type="submission" date="2018-11" db="EMBL/GenBank/DDBJ databases">
        <title>Genomes From Bacteria Associated with the Canine Oral Cavity: a Test Case for Automated Genome-Based Taxonomic Assignment.</title>
        <authorList>
            <person name="Coil D.A."/>
            <person name="Jospin G."/>
            <person name="Darling A.E."/>
            <person name="Wallis C."/>
            <person name="Davis I.J."/>
            <person name="Harris S."/>
            <person name="Eisen J.A."/>
            <person name="Holcombe L.J."/>
            <person name="O'Flynn C."/>
        </authorList>
    </citation>
    <scope>NUCLEOTIDE SEQUENCE [LARGE SCALE GENOMIC DNA]</scope>
    <source>
        <strain evidence="7 8">OH1047_COT-310</strain>
    </source>
</reference>
<comment type="subcellular location">
    <subcellularLocation>
        <location evidence="1">Cell outer membrane</location>
    </subcellularLocation>
</comment>
<sequence>MKRNRYIPFALCSITLFALLLFPSESAAQEMSREDRIKILQALKEGDAALEANTLGRIDQDVPEEINSMELPPLSVFLDAVLENAMVKSAQSQVAQQENALRLEKRNWWNYIRLNGNYSYGRFNTLNQNSDTYVDWYQATSTGTRSTFNVGASISVGLGDLINRPLKLKNYRYNIEQLKYAQEQVMEERRLKVMDAYNSVTAQLATIKAKAENAALYNAQMKISENNFIQGKIDIIALSLERARRSGAVTTYAEARVSLHNAITLLEMLTNVKIVKEK</sequence>
<dbReference type="GO" id="GO:0015562">
    <property type="term" value="F:efflux transmembrane transporter activity"/>
    <property type="evidence" value="ECO:0007669"/>
    <property type="project" value="InterPro"/>
</dbReference>
<evidence type="ECO:0000256" key="2">
    <source>
        <dbReference type="ARBA" id="ARBA00022452"/>
    </source>
</evidence>
<name>A0A3P2A3G9_9BACE</name>
<dbReference type="InterPro" id="IPR051906">
    <property type="entry name" value="TolC-like"/>
</dbReference>
<dbReference type="SUPFAM" id="SSF56954">
    <property type="entry name" value="Outer membrane efflux proteins (OEP)"/>
    <property type="match status" value="1"/>
</dbReference>
<gene>
    <name evidence="7" type="ORF">EII33_09115</name>
</gene>
<keyword evidence="4" id="KW-0472">Membrane</keyword>
<keyword evidence="5" id="KW-0998">Cell outer membrane</keyword>
<protein>
    <submittedName>
        <fullName evidence="7">Transporter</fullName>
    </submittedName>
</protein>
<keyword evidence="2" id="KW-1134">Transmembrane beta strand</keyword>
<evidence type="ECO:0000256" key="5">
    <source>
        <dbReference type="ARBA" id="ARBA00023237"/>
    </source>
</evidence>
<feature type="chain" id="PRO_5018174708" evidence="6">
    <location>
        <begin position="28"/>
        <end position="278"/>
    </location>
</feature>
<dbReference type="Proteomes" id="UP000279562">
    <property type="component" value="Unassembled WGS sequence"/>
</dbReference>
<evidence type="ECO:0000256" key="1">
    <source>
        <dbReference type="ARBA" id="ARBA00004442"/>
    </source>
</evidence>
<accession>A0A3P2A3G9</accession>
<dbReference type="GO" id="GO:0015288">
    <property type="term" value="F:porin activity"/>
    <property type="evidence" value="ECO:0007669"/>
    <property type="project" value="TreeGrafter"/>
</dbReference>
<proteinExistence type="predicted"/>
<organism evidence="7 8">
    <name type="scientific">Prevotella heparinolytica</name>
    <dbReference type="NCBI Taxonomy" id="28113"/>
    <lineage>
        <taxon>Bacteria</taxon>
        <taxon>Pseudomonadati</taxon>
        <taxon>Bacteroidota</taxon>
        <taxon>Bacteroidia</taxon>
        <taxon>Bacteroidales</taxon>
        <taxon>Bacteroidaceae</taxon>
        <taxon>Bacteroides</taxon>
    </lineage>
</organism>
<keyword evidence="3" id="KW-0812">Transmembrane</keyword>
<evidence type="ECO:0000256" key="6">
    <source>
        <dbReference type="SAM" id="SignalP"/>
    </source>
</evidence>
<dbReference type="Gene3D" id="1.20.1600.10">
    <property type="entry name" value="Outer membrane efflux proteins (OEP)"/>
    <property type="match status" value="1"/>
</dbReference>
<keyword evidence="8" id="KW-1185">Reference proteome</keyword>
<evidence type="ECO:0000313" key="8">
    <source>
        <dbReference type="Proteomes" id="UP000279562"/>
    </source>
</evidence>
<dbReference type="EMBL" id="RQYF01000042">
    <property type="protein sequence ID" value="RRD90001.1"/>
    <property type="molecule type" value="Genomic_DNA"/>
</dbReference>